<dbReference type="Proteomes" id="UP000237105">
    <property type="component" value="Unassembled WGS sequence"/>
</dbReference>
<sequence length="170" mass="20014">MKVHLAKISGLKIHDYTNVHVMKLGDNIWDKYFTSHKVVKREILDVMYSSIQAESDEDAMKLVFLYFVAQALLSNMKSTNVPDMCFRLVNNLDAFNVYSWGSYLWYDLKDQMKKRAMFQSVTMINKKLVTCYDLNRLPVVLQIWAYDCFPDFAMKHAIYDDEKKCPKILN</sequence>
<reference evidence="3" key="1">
    <citation type="submission" date="2016-06" db="EMBL/GenBank/DDBJ databases">
        <title>Parallel loss of symbiosis genes in relatives of nitrogen-fixing non-legume Parasponia.</title>
        <authorList>
            <person name="Van Velzen R."/>
            <person name="Holmer R."/>
            <person name="Bu F."/>
            <person name="Rutten L."/>
            <person name="Van Zeijl A."/>
            <person name="Liu W."/>
            <person name="Santuari L."/>
            <person name="Cao Q."/>
            <person name="Sharma T."/>
            <person name="Shen D."/>
            <person name="Roswanjaya Y."/>
            <person name="Wardhani T."/>
            <person name="Kalhor M.S."/>
            <person name="Jansen J."/>
            <person name="Van den Hoogen J."/>
            <person name="Gungor B."/>
            <person name="Hartog M."/>
            <person name="Hontelez J."/>
            <person name="Verver J."/>
            <person name="Yang W.-C."/>
            <person name="Schijlen E."/>
            <person name="Repin R."/>
            <person name="Schilthuizen M."/>
            <person name="Schranz E."/>
            <person name="Heidstra R."/>
            <person name="Miyata K."/>
            <person name="Fedorova E."/>
            <person name="Kohlen W."/>
            <person name="Bisseling T."/>
            <person name="Smit S."/>
            <person name="Geurts R."/>
        </authorList>
    </citation>
    <scope>NUCLEOTIDE SEQUENCE [LARGE SCALE GENOMIC DNA]</scope>
    <source>
        <strain evidence="3">cv. WU1-14</strain>
    </source>
</reference>
<evidence type="ECO:0000259" key="1">
    <source>
        <dbReference type="Pfam" id="PF09331"/>
    </source>
</evidence>
<gene>
    <name evidence="2" type="ORF">PanWU01x14_255910</name>
</gene>
<comment type="caution">
    <text evidence="2">The sequence shown here is derived from an EMBL/GenBank/DDBJ whole genome shotgun (WGS) entry which is preliminary data.</text>
</comment>
<name>A0A2P5BAJ4_PARAD</name>
<dbReference type="PANTHER" id="PTHR48449">
    <property type="entry name" value="DUF1985 DOMAIN-CONTAINING PROTEIN"/>
    <property type="match status" value="1"/>
</dbReference>
<dbReference type="InterPro" id="IPR015410">
    <property type="entry name" value="DUF1985"/>
</dbReference>
<accession>A0A2P5BAJ4</accession>
<dbReference type="EMBL" id="JXTB01000323">
    <property type="protein sequence ID" value="PON45810.1"/>
    <property type="molecule type" value="Genomic_DNA"/>
</dbReference>
<evidence type="ECO:0000313" key="2">
    <source>
        <dbReference type="EMBL" id="PON45810.1"/>
    </source>
</evidence>
<dbReference type="Pfam" id="PF09331">
    <property type="entry name" value="DUF1985"/>
    <property type="match status" value="1"/>
</dbReference>
<evidence type="ECO:0000313" key="3">
    <source>
        <dbReference type="Proteomes" id="UP000237105"/>
    </source>
</evidence>
<organism evidence="2 3">
    <name type="scientific">Parasponia andersonii</name>
    <name type="common">Sponia andersonii</name>
    <dbReference type="NCBI Taxonomy" id="3476"/>
    <lineage>
        <taxon>Eukaryota</taxon>
        <taxon>Viridiplantae</taxon>
        <taxon>Streptophyta</taxon>
        <taxon>Embryophyta</taxon>
        <taxon>Tracheophyta</taxon>
        <taxon>Spermatophyta</taxon>
        <taxon>Magnoliopsida</taxon>
        <taxon>eudicotyledons</taxon>
        <taxon>Gunneridae</taxon>
        <taxon>Pentapetalae</taxon>
        <taxon>rosids</taxon>
        <taxon>fabids</taxon>
        <taxon>Rosales</taxon>
        <taxon>Cannabaceae</taxon>
        <taxon>Parasponia</taxon>
    </lineage>
</organism>
<keyword evidence="3" id="KW-1185">Reference proteome</keyword>
<proteinExistence type="predicted"/>
<dbReference type="PANTHER" id="PTHR48449:SF1">
    <property type="entry name" value="DUF1985 DOMAIN-CONTAINING PROTEIN"/>
    <property type="match status" value="1"/>
</dbReference>
<feature type="domain" description="DUF1985" evidence="1">
    <location>
        <begin position="6"/>
        <end position="103"/>
    </location>
</feature>
<dbReference type="AlphaFoldDB" id="A0A2P5BAJ4"/>
<protein>
    <recommendedName>
        <fullName evidence="1">DUF1985 domain-containing protein</fullName>
    </recommendedName>
</protein>
<dbReference type="OrthoDB" id="913743at2759"/>